<keyword evidence="3" id="KW-1185">Reference proteome</keyword>
<comment type="caution">
    <text evidence="2">The sequence shown here is derived from an EMBL/GenBank/DDBJ whole genome shotgun (WGS) entry which is preliminary data.</text>
</comment>
<evidence type="ECO:0000313" key="3">
    <source>
        <dbReference type="Proteomes" id="UP001551695"/>
    </source>
</evidence>
<dbReference type="InterPro" id="IPR013762">
    <property type="entry name" value="Integrase-like_cat_sf"/>
</dbReference>
<dbReference type="EMBL" id="JBFAKC010000001">
    <property type="protein sequence ID" value="MEV0706334.1"/>
    <property type="molecule type" value="Genomic_DNA"/>
</dbReference>
<name>A0ABV3FLQ1_9NOCA</name>
<protein>
    <recommendedName>
        <fullName evidence="4">Tyr recombinase domain-containing protein</fullName>
    </recommendedName>
</protein>
<proteinExistence type="predicted"/>
<organism evidence="2 3">
    <name type="scientific">Nocardia aurea</name>
    <dbReference type="NCBI Taxonomy" id="2144174"/>
    <lineage>
        <taxon>Bacteria</taxon>
        <taxon>Bacillati</taxon>
        <taxon>Actinomycetota</taxon>
        <taxon>Actinomycetes</taxon>
        <taxon>Mycobacteriales</taxon>
        <taxon>Nocardiaceae</taxon>
        <taxon>Nocardia</taxon>
    </lineage>
</organism>
<accession>A0ABV3FLQ1</accession>
<evidence type="ECO:0000313" key="2">
    <source>
        <dbReference type="EMBL" id="MEV0706334.1"/>
    </source>
</evidence>
<reference evidence="2 3" key="1">
    <citation type="submission" date="2024-06" db="EMBL/GenBank/DDBJ databases">
        <title>The Natural Products Discovery Center: Release of the First 8490 Sequenced Strains for Exploring Actinobacteria Biosynthetic Diversity.</title>
        <authorList>
            <person name="Kalkreuter E."/>
            <person name="Kautsar S.A."/>
            <person name="Yang D."/>
            <person name="Bader C.D."/>
            <person name="Teijaro C.N."/>
            <person name="Fluegel L."/>
            <person name="Davis C.M."/>
            <person name="Simpson J.R."/>
            <person name="Lauterbach L."/>
            <person name="Steele A.D."/>
            <person name="Gui C."/>
            <person name="Meng S."/>
            <person name="Li G."/>
            <person name="Viehrig K."/>
            <person name="Ye F."/>
            <person name="Su P."/>
            <person name="Kiefer A.F."/>
            <person name="Nichols A."/>
            <person name="Cepeda A.J."/>
            <person name="Yan W."/>
            <person name="Fan B."/>
            <person name="Jiang Y."/>
            <person name="Adhikari A."/>
            <person name="Zheng C.-J."/>
            <person name="Schuster L."/>
            <person name="Cowan T.M."/>
            <person name="Smanski M.J."/>
            <person name="Chevrette M.G."/>
            <person name="De Carvalho L.P.S."/>
            <person name="Shen B."/>
        </authorList>
    </citation>
    <scope>NUCLEOTIDE SEQUENCE [LARGE SCALE GENOMIC DNA]</scope>
    <source>
        <strain evidence="2 3">NPDC050403</strain>
    </source>
</reference>
<gene>
    <name evidence="2" type="ORF">AB0I48_02095</name>
</gene>
<dbReference type="RefSeq" id="WP_357779493.1">
    <property type="nucleotide sequence ID" value="NZ_JBFAKC010000001.1"/>
</dbReference>
<sequence>MPLSGSGSAVPACRWRRRNRQGLSHQWQRVREALGLPDDVSLYAFRKLVALLLDDRGLSARVTADVLQHADPVTTQRKYMARARVHLTPRR</sequence>
<keyword evidence="1" id="KW-0233">DNA recombination</keyword>
<dbReference type="InterPro" id="IPR011010">
    <property type="entry name" value="DNA_brk_join_enz"/>
</dbReference>
<dbReference type="Gene3D" id="1.10.443.10">
    <property type="entry name" value="Intergrase catalytic core"/>
    <property type="match status" value="1"/>
</dbReference>
<dbReference type="SUPFAM" id="SSF56349">
    <property type="entry name" value="DNA breaking-rejoining enzymes"/>
    <property type="match status" value="1"/>
</dbReference>
<dbReference type="Proteomes" id="UP001551695">
    <property type="component" value="Unassembled WGS sequence"/>
</dbReference>
<evidence type="ECO:0008006" key="4">
    <source>
        <dbReference type="Google" id="ProtNLM"/>
    </source>
</evidence>
<evidence type="ECO:0000256" key="1">
    <source>
        <dbReference type="ARBA" id="ARBA00023172"/>
    </source>
</evidence>